<proteinExistence type="predicted"/>
<accession>A0A7R7DMC9</accession>
<gene>
    <name evidence="2" type="ORF">Athai_16590</name>
</gene>
<dbReference type="Gene3D" id="3.30.429.10">
    <property type="entry name" value="Macrophage Migration Inhibitory Factor"/>
    <property type="match status" value="1"/>
</dbReference>
<evidence type="ECO:0000259" key="1">
    <source>
        <dbReference type="Pfam" id="PF13474"/>
    </source>
</evidence>
<dbReference type="SUPFAM" id="SSF55331">
    <property type="entry name" value="Tautomerase/MIF"/>
    <property type="match status" value="1"/>
</dbReference>
<keyword evidence="3" id="KW-1185">Reference proteome</keyword>
<dbReference type="PANTHER" id="PTHR38460">
    <property type="entry name" value="TAUTOMERASE YOLI-RELATED"/>
    <property type="match status" value="1"/>
</dbReference>
<organism evidence="2 3">
    <name type="scientific">Actinocatenispora thailandica</name>
    <dbReference type="NCBI Taxonomy" id="227318"/>
    <lineage>
        <taxon>Bacteria</taxon>
        <taxon>Bacillati</taxon>
        <taxon>Actinomycetota</taxon>
        <taxon>Actinomycetes</taxon>
        <taxon>Micromonosporales</taxon>
        <taxon>Micromonosporaceae</taxon>
        <taxon>Actinocatenispora</taxon>
    </lineage>
</organism>
<dbReference type="Pfam" id="PF13474">
    <property type="entry name" value="SnoaL_3"/>
    <property type="match status" value="1"/>
</dbReference>
<name>A0A7R7DMC9_9ACTN</name>
<protein>
    <recommendedName>
        <fullName evidence="1">SnoaL-like domain-containing protein</fullName>
    </recommendedName>
</protein>
<dbReference type="Proteomes" id="UP000611640">
    <property type="component" value="Chromosome"/>
</dbReference>
<dbReference type="InterPro" id="IPR014347">
    <property type="entry name" value="Tautomerase/MIF_sf"/>
</dbReference>
<dbReference type="InterPro" id="IPR037479">
    <property type="entry name" value="Tauto_MSAD"/>
</dbReference>
<evidence type="ECO:0000313" key="2">
    <source>
        <dbReference type="EMBL" id="BCJ34156.1"/>
    </source>
</evidence>
<dbReference type="KEGG" id="atl:Athai_16590"/>
<dbReference type="EMBL" id="AP023355">
    <property type="protein sequence ID" value="BCJ34156.1"/>
    <property type="molecule type" value="Genomic_DNA"/>
</dbReference>
<dbReference type="SUPFAM" id="SSF54427">
    <property type="entry name" value="NTF2-like"/>
    <property type="match status" value="1"/>
</dbReference>
<dbReference type="InterPro" id="IPR032710">
    <property type="entry name" value="NTF2-like_dom_sf"/>
</dbReference>
<dbReference type="Pfam" id="PF14552">
    <property type="entry name" value="Tautomerase_2"/>
    <property type="match status" value="1"/>
</dbReference>
<dbReference type="Gene3D" id="3.10.450.50">
    <property type="match status" value="1"/>
</dbReference>
<dbReference type="PANTHER" id="PTHR38460:SF1">
    <property type="entry name" value="TAUTOMERASE YOLI-RELATED"/>
    <property type="match status" value="1"/>
</dbReference>
<evidence type="ECO:0000313" key="3">
    <source>
        <dbReference type="Proteomes" id="UP000611640"/>
    </source>
</evidence>
<reference evidence="2 3" key="1">
    <citation type="submission" date="2020-08" db="EMBL/GenBank/DDBJ databases">
        <title>Whole genome shotgun sequence of Actinocatenispora thailandica NBRC 105041.</title>
        <authorList>
            <person name="Komaki H."/>
            <person name="Tamura T."/>
        </authorList>
    </citation>
    <scope>NUCLEOTIDE SEQUENCE [LARGE SCALE GENOMIC DNA]</scope>
    <source>
        <strain evidence="2 3">NBRC 105041</strain>
    </source>
</reference>
<dbReference type="AlphaFoldDB" id="A0A7R7DMC9"/>
<feature type="domain" description="SnoaL-like" evidence="1">
    <location>
        <begin position="173"/>
        <end position="288"/>
    </location>
</feature>
<dbReference type="InterPro" id="IPR037401">
    <property type="entry name" value="SnoaL-like"/>
</dbReference>
<sequence length="314" mass="34077">MPLVRISAPTTGSADTRRAIADGVHRALVDAIGIPDGDRFQLVTSYRPDEGIFDPHYLGIARRHVVAVEITLVRGRSDEQKRALYRRITEELVGVGVRSQDVLVTLTENDRADWSVGDGQAQLLDLPRPGLPERAPATGDAAGAIEHVTATFGAATRNRLAGSADPGRAGAFAALESFYHALNHADLELLAAVWLDDPLVQLDNPLGGVRRGRQPIIDLYARVFAGPARLQVRFEDITVYHLAPDAITFAGREHGSYGDLELAIRTTRFFAYRPASGGWRQVHHHGSIDDPDQLRRYQQAVAGPGSAAVEPLPA</sequence>
<dbReference type="RefSeq" id="WP_203960917.1">
    <property type="nucleotide sequence ID" value="NZ_AP023355.1"/>
</dbReference>